<gene>
    <name evidence="2" type="ORF">AVDCRST_MAG21-474</name>
</gene>
<dbReference type="InterPro" id="IPR029447">
    <property type="entry name" value="DUF4439"/>
</dbReference>
<dbReference type="AlphaFoldDB" id="A0A6J4MWN2"/>
<feature type="domain" description="DUF4439" evidence="1">
    <location>
        <begin position="6"/>
        <end position="140"/>
    </location>
</feature>
<organism evidence="2">
    <name type="scientific">uncultured Nocardioidaceae bacterium</name>
    <dbReference type="NCBI Taxonomy" id="253824"/>
    <lineage>
        <taxon>Bacteria</taxon>
        <taxon>Bacillati</taxon>
        <taxon>Actinomycetota</taxon>
        <taxon>Actinomycetes</taxon>
        <taxon>Propionibacteriales</taxon>
        <taxon>Nocardioidaceae</taxon>
        <taxon>environmental samples</taxon>
    </lineage>
</organism>
<dbReference type="Pfam" id="PF14530">
    <property type="entry name" value="DUF4439"/>
    <property type="match status" value="1"/>
</dbReference>
<dbReference type="InterPro" id="IPR009078">
    <property type="entry name" value="Ferritin-like_SF"/>
</dbReference>
<name>A0A6J4MWN2_9ACTN</name>
<dbReference type="Gene3D" id="1.20.1260.10">
    <property type="match status" value="1"/>
</dbReference>
<protein>
    <recommendedName>
        <fullName evidence="1">DUF4439 domain-containing protein</fullName>
    </recommendedName>
</protein>
<dbReference type="SUPFAM" id="SSF47240">
    <property type="entry name" value="Ferritin-like"/>
    <property type="match status" value="1"/>
</dbReference>
<dbReference type="CDD" id="cd00657">
    <property type="entry name" value="Ferritin_like"/>
    <property type="match status" value="1"/>
</dbReference>
<dbReference type="EMBL" id="CADCUL010000055">
    <property type="protein sequence ID" value="CAA9368703.1"/>
    <property type="molecule type" value="Genomic_DNA"/>
</dbReference>
<evidence type="ECO:0000259" key="1">
    <source>
        <dbReference type="Pfam" id="PF14530"/>
    </source>
</evidence>
<proteinExistence type="predicted"/>
<accession>A0A6J4MWN2</accession>
<sequence length="142" mass="15030">MTAVEALQACLQAEHATVYGYGVVGGRLAAVGGRRWQALAASAYAEHRTLRDGLIEVIDGALDAAPVAAEASYTLPFAVRTFADCRRLARLLEARCSTVYANAVAETVDDTRALVAAGLRDTAVRSLRWGAPVEAFPGITPR</sequence>
<reference evidence="2" key="1">
    <citation type="submission" date="2020-02" db="EMBL/GenBank/DDBJ databases">
        <authorList>
            <person name="Meier V. D."/>
        </authorList>
    </citation>
    <scope>NUCLEOTIDE SEQUENCE</scope>
    <source>
        <strain evidence="2">AVDCRST_MAG21</strain>
    </source>
</reference>
<dbReference type="InterPro" id="IPR012347">
    <property type="entry name" value="Ferritin-like"/>
</dbReference>
<evidence type="ECO:0000313" key="2">
    <source>
        <dbReference type="EMBL" id="CAA9368703.1"/>
    </source>
</evidence>